<sequence length="76" mass="8918">MNKYILNKNKQDSPSGENYEVHNENTCNRLPFQENRLPLGYFDDCKSAIIKAKSDYPYWAEDIDGCYYCAITCHKE</sequence>
<evidence type="ECO:0000313" key="3">
    <source>
        <dbReference type="Proteomes" id="UP000034952"/>
    </source>
</evidence>
<gene>
    <name evidence="2" type="ORF">UR64_C0024G0006</name>
</gene>
<accession>A0A0G0EE65</accession>
<dbReference type="EMBL" id="LBPY01000024">
    <property type="protein sequence ID" value="KKP65592.1"/>
    <property type="molecule type" value="Genomic_DNA"/>
</dbReference>
<feature type="region of interest" description="Disordered" evidence="1">
    <location>
        <begin position="1"/>
        <end position="21"/>
    </location>
</feature>
<evidence type="ECO:0000313" key="2">
    <source>
        <dbReference type="EMBL" id="KKP65592.1"/>
    </source>
</evidence>
<evidence type="ECO:0000256" key="1">
    <source>
        <dbReference type="SAM" id="MobiDB-lite"/>
    </source>
</evidence>
<dbReference type="Proteomes" id="UP000034952">
    <property type="component" value="Unassembled WGS sequence"/>
</dbReference>
<protein>
    <submittedName>
        <fullName evidence="2">Uncharacterized protein</fullName>
    </submittedName>
</protein>
<organism evidence="2 3">
    <name type="scientific">Candidatus Nomurabacteria bacterium GW2011_GWE1_35_16</name>
    <dbReference type="NCBI Taxonomy" id="1618761"/>
    <lineage>
        <taxon>Bacteria</taxon>
        <taxon>Candidatus Nomuraibacteriota</taxon>
    </lineage>
</organism>
<reference evidence="2 3" key="1">
    <citation type="journal article" date="2015" name="Nature">
        <title>rRNA introns, odd ribosomes, and small enigmatic genomes across a large radiation of phyla.</title>
        <authorList>
            <person name="Brown C.T."/>
            <person name="Hug L.A."/>
            <person name="Thomas B.C."/>
            <person name="Sharon I."/>
            <person name="Castelle C.J."/>
            <person name="Singh A."/>
            <person name="Wilkins M.J."/>
            <person name="Williams K.H."/>
            <person name="Banfield J.F."/>
        </authorList>
    </citation>
    <scope>NUCLEOTIDE SEQUENCE [LARGE SCALE GENOMIC DNA]</scope>
</reference>
<proteinExistence type="predicted"/>
<name>A0A0G0EE65_9BACT</name>
<dbReference type="AlphaFoldDB" id="A0A0G0EE65"/>
<comment type="caution">
    <text evidence="2">The sequence shown here is derived from an EMBL/GenBank/DDBJ whole genome shotgun (WGS) entry which is preliminary data.</text>
</comment>